<evidence type="ECO:0000256" key="5">
    <source>
        <dbReference type="ARBA" id="ARBA00022475"/>
    </source>
</evidence>
<keyword evidence="5" id="KW-1003">Cell membrane</keyword>
<evidence type="ECO:0000256" key="6">
    <source>
        <dbReference type="ARBA" id="ARBA00022519"/>
    </source>
</evidence>
<comment type="cofactor">
    <cofactor evidence="1">
        <name>FAD</name>
        <dbReference type="ChEBI" id="CHEBI:57692"/>
    </cofactor>
</comment>
<feature type="transmembrane region" description="Helical" evidence="16">
    <location>
        <begin position="387"/>
        <end position="407"/>
    </location>
</feature>
<dbReference type="EC" id="1.6.5.9" evidence="4"/>
<keyword evidence="9" id="KW-0274">FAD</keyword>
<gene>
    <name evidence="18" type="ORF">HT102_14175</name>
</gene>
<keyword evidence="19" id="KW-1185">Reference proteome</keyword>
<accession>A0A927JEX2</accession>
<keyword evidence="10 16" id="KW-1133">Transmembrane helix</keyword>
<evidence type="ECO:0000259" key="17">
    <source>
        <dbReference type="Pfam" id="PF07992"/>
    </source>
</evidence>
<evidence type="ECO:0000256" key="14">
    <source>
        <dbReference type="ARBA" id="ARBA00047599"/>
    </source>
</evidence>
<keyword evidence="7" id="KW-0285">Flavoprotein</keyword>
<comment type="similarity">
    <text evidence="3">Belongs to the NADH dehydrogenase family.</text>
</comment>
<evidence type="ECO:0000256" key="8">
    <source>
        <dbReference type="ARBA" id="ARBA00022692"/>
    </source>
</evidence>
<evidence type="ECO:0000256" key="11">
    <source>
        <dbReference type="ARBA" id="ARBA00023002"/>
    </source>
</evidence>
<dbReference type="InterPro" id="IPR045024">
    <property type="entry name" value="NDH-2"/>
</dbReference>
<feature type="domain" description="FAD/NAD(P)-binding" evidence="17">
    <location>
        <begin position="12"/>
        <end position="336"/>
    </location>
</feature>
<dbReference type="FunFam" id="3.50.50.100:FF:000011">
    <property type="entry name" value="Membrane NADH dehydrogenase"/>
    <property type="match status" value="1"/>
</dbReference>
<dbReference type="PRINTS" id="PR00411">
    <property type="entry name" value="PNDRDTASEI"/>
</dbReference>
<dbReference type="AlphaFoldDB" id="A0A927JEX2"/>
<reference evidence="18" key="1">
    <citation type="submission" date="2020-09" db="EMBL/GenBank/DDBJ databases">
        <title>Hoyosella lacisalsi sp. nov., a halotolerant actinobacterium isolated from soil of Lake Gudzhirganskoe.</title>
        <authorList>
            <person name="Yang Q."/>
            <person name="Guo P.Y."/>
            <person name="Liu S.W."/>
            <person name="Li F.N."/>
            <person name="Sun C.H."/>
        </authorList>
    </citation>
    <scope>NUCLEOTIDE SEQUENCE</scope>
    <source>
        <strain evidence="18">G463</strain>
    </source>
</reference>
<dbReference type="PANTHER" id="PTHR43706:SF47">
    <property type="entry name" value="EXTERNAL NADH-UBIQUINONE OXIDOREDUCTASE 1, MITOCHONDRIAL-RELATED"/>
    <property type="match status" value="1"/>
</dbReference>
<evidence type="ECO:0000256" key="4">
    <source>
        <dbReference type="ARBA" id="ARBA00012637"/>
    </source>
</evidence>
<dbReference type="GO" id="GO:0050136">
    <property type="term" value="F:NADH dehydrogenase (quinone) (non-electrogenic) activity"/>
    <property type="evidence" value="ECO:0007669"/>
    <property type="project" value="UniProtKB-EC"/>
</dbReference>
<evidence type="ECO:0000256" key="12">
    <source>
        <dbReference type="ARBA" id="ARBA00023027"/>
    </source>
</evidence>
<keyword evidence="11" id="KW-0560">Oxidoreductase</keyword>
<evidence type="ECO:0000256" key="1">
    <source>
        <dbReference type="ARBA" id="ARBA00001974"/>
    </source>
</evidence>
<dbReference type="EMBL" id="JACYWE010000009">
    <property type="protein sequence ID" value="MBD8507630.1"/>
    <property type="molecule type" value="Genomic_DNA"/>
</dbReference>
<protein>
    <recommendedName>
        <fullName evidence="4">NADH:ubiquinone reductase (non-electrogenic)</fullName>
        <ecNumber evidence="4">1.6.5.9</ecNumber>
    </recommendedName>
</protein>
<keyword evidence="6" id="KW-0997">Cell inner membrane</keyword>
<evidence type="ECO:0000256" key="7">
    <source>
        <dbReference type="ARBA" id="ARBA00022630"/>
    </source>
</evidence>
<evidence type="ECO:0000256" key="2">
    <source>
        <dbReference type="ARBA" id="ARBA00004377"/>
    </source>
</evidence>
<evidence type="ECO:0000256" key="3">
    <source>
        <dbReference type="ARBA" id="ARBA00005272"/>
    </source>
</evidence>
<keyword evidence="8 16" id="KW-0812">Transmembrane</keyword>
<dbReference type="PANTHER" id="PTHR43706">
    <property type="entry name" value="NADH DEHYDROGENASE"/>
    <property type="match status" value="1"/>
</dbReference>
<keyword evidence="12" id="KW-0520">NAD</keyword>
<dbReference type="Proteomes" id="UP000642993">
    <property type="component" value="Unassembled WGS sequence"/>
</dbReference>
<evidence type="ECO:0000256" key="13">
    <source>
        <dbReference type="ARBA" id="ARBA00023136"/>
    </source>
</evidence>
<comment type="catalytic activity">
    <reaction evidence="15">
        <text>a menaquinone + NADH + H(+) = a menaquinol + NAD(+)</text>
        <dbReference type="Rhea" id="RHEA:29235"/>
        <dbReference type="Rhea" id="RHEA-COMP:9537"/>
        <dbReference type="Rhea" id="RHEA-COMP:9539"/>
        <dbReference type="ChEBI" id="CHEBI:15378"/>
        <dbReference type="ChEBI" id="CHEBI:16374"/>
        <dbReference type="ChEBI" id="CHEBI:18151"/>
        <dbReference type="ChEBI" id="CHEBI:57540"/>
        <dbReference type="ChEBI" id="CHEBI:57945"/>
    </reaction>
</comment>
<comment type="subcellular location">
    <subcellularLocation>
        <location evidence="2">Cell inner membrane</location>
        <topology evidence="2">Single-pass membrane protein</topology>
    </subcellularLocation>
</comment>
<dbReference type="PRINTS" id="PR00368">
    <property type="entry name" value="FADPNR"/>
</dbReference>
<comment type="caution">
    <text evidence="18">The sequence shown here is derived from an EMBL/GenBank/DDBJ whole genome shotgun (WGS) entry which is preliminary data.</text>
</comment>
<dbReference type="RefSeq" id="WP_192040090.1">
    <property type="nucleotide sequence ID" value="NZ_JACYWE010000009.1"/>
</dbReference>
<name>A0A927JEX2_9ACTN</name>
<keyword evidence="13 16" id="KW-0472">Membrane</keyword>
<evidence type="ECO:0000313" key="18">
    <source>
        <dbReference type="EMBL" id="MBD8507630.1"/>
    </source>
</evidence>
<evidence type="ECO:0000256" key="9">
    <source>
        <dbReference type="ARBA" id="ARBA00022827"/>
    </source>
</evidence>
<dbReference type="GO" id="GO:0005886">
    <property type="term" value="C:plasma membrane"/>
    <property type="evidence" value="ECO:0007669"/>
    <property type="project" value="UniProtKB-SubCell"/>
</dbReference>
<organism evidence="18 19">
    <name type="scientific">Lolliginicoccus lacisalsi</name>
    <dbReference type="NCBI Taxonomy" id="2742202"/>
    <lineage>
        <taxon>Bacteria</taxon>
        <taxon>Bacillati</taxon>
        <taxon>Actinomycetota</taxon>
        <taxon>Actinomycetes</taxon>
        <taxon>Mycobacteriales</taxon>
        <taxon>Hoyosellaceae</taxon>
        <taxon>Lolliginicoccus</taxon>
    </lineage>
</organism>
<dbReference type="InterPro" id="IPR023753">
    <property type="entry name" value="FAD/NAD-binding_dom"/>
</dbReference>
<evidence type="ECO:0000313" key="19">
    <source>
        <dbReference type="Proteomes" id="UP000642993"/>
    </source>
</evidence>
<dbReference type="SUPFAM" id="SSF51905">
    <property type="entry name" value="FAD/NAD(P)-binding domain"/>
    <property type="match status" value="1"/>
</dbReference>
<evidence type="ECO:0000256" key="16">
    <source>
        <dbReference type="SAM" id="Phobius"/>
    </source>
</evidence>
<dbReference type="InterPro" id="IPR036188">
    <property type="entry name" value="FAD/NAD-bd_sf"/>
</dbReference>
<comment type="catalytic activity">
    <reaction evidence="14">
        <text>a quinone + NADH + H(+) = a quinol + NAD(+)</text>
        <dbReference type="Rhea" id="RHEA:46160"/>
        <dbReference type="ChEBI" id="CHEBI:15378"/>
        <dbReference type="ChEBI" id="CHEBI:24646"/>
        <dbReference type="ChEBI" id="CHEBI:57540"/>
        <dbReference type="ChEBI" id="CHEBI:57945"/>
        <dbReference type="ChEBI" id="CHEBI:132124"/>
        <dbReference type="EC" id="1.6.5.9"/>
    </reaction>
</comment>
<sequence>MANEPATKQRHQVVIIGSGFGGLFATQALKRADVDVTMIARTTHHLFQPLLYQVATGILSVGEIAAPTRVVLRKQKNARVLMGEVIDIDVQNKTITSEQFGHITVTSYDSLIVAAGAEQSYFGNDHFAKHAPGMKTVDHALELRGKIVSAFELAELSNDPVEQEKLLTFVVVGAGPTGVEMAGQIAELAKDTLEGAFRNIDPGQARVILLDAAPQVLPPFGPKLGMKAQNRLEKLGVEIMLNTFVTDVDENGIVVKNKEGQEQRITSYCKLWAAGVAASPLGKILADQTGTGVDRAGRVEVNPDLTVQGQPNIFVVGDMMSLDGLPGVAQVAIQGGRYSAKAIKKEIKAEKKGQPVPERKPFSYFNKGNMAAVSKYSAVAQVGKINISGFIGWLMWLAVHLVYIVGFKSRVATLFSWTVTFLTNSRAQLTVTEQWMTARTALDHLESLEAQKKAQAKQDELEAS</sequence>
<dbReference type="Pfam" id="PF07992">
    <property type="entry name" value="Pyr_redox_2"/>
    <property type="match status" value="1"/>
</dbReference>
<proteinExistence type="inferred from homology"/>
<evidence type="ECO:0000256" key="15">
    <source>
        <dbReference type="ARBA" id="ARBA00052097"/>
    </source>
</evidence>
<evidence type="ECO:0000256" key="10">
    <source>
        <dbReference type="ARBA" id="ARBA00022989"/>
    </source>
</evidence>
<dbReference type="Gene3D" id="3.50.50.100">
    <property type="match status" value="1"/>
</dbReference>